<keyword evidence="1" id="KW-1185">Reference proteome</keyword>
<name>A0A915L370_ROMCU</name>
<evidence type="ECO:0000313" key="1">
    <source>
        <dbReference type="Proteomes" id="UP000887565"/>
    </source>
</evidence>
<organism evidence="1 2">
    <name type="scientific">Romanomermis culicivorax</name>
    <name type="common">Nematode worm</name>
    <dbReference type="NCBI Taxonomy" id="13658"/>
    <lineage>
        <taxon>Eukaryota</taxon>
        <taxon>Metazoa</taxon>
        <taxon>Ecdysozoa</taxon>
        <taxon>Nematoda</taxon>
        <taxon>Enoplea</taxon>
        <taxon>Dorylaimia</taxon>
        <taxon>Mermithida</taxon>
        <taxon>Mermithoidea</taxon>
        <taxon>Mermithidae</taxon>
        <taxon>Romanomermis</taxon>
    </lineage>
</organism>
<dbReference type="Proteomes" id="UP000887565">
    <property type="component" value="Unplaced"/>
</dbReference>
<protein>
    <submittedName>
        <fullName evidence="2">Uncharacterized protein</fullName>
    </submittedName>
</protein>
<reference evidence="2" key="1">
    <citation type="submission" date="2022-11" db="UniProtKB">
        <authorList>
            <consortium name="WormBaseParasite"/>
        </authorList>
    </citation>
    <scope>IDENTIFICATION</scope>
</reference>
<proteinExistence type="predicted"/>
<evidence type="ECO:0000313" key="2">
    <source>
        <dbReference type="WBParaSite" id="nRc.2.0.1.t44209-RA"/>
    </source>
</evidence>
<sequence>MLVKMIKKETSKWTQDHDQNFGYSNHQRQSHQRLNGVANDNIRSSVIQATIYKPNTATDWRQQSRKLVTSSSPAKILHNFTPANDMKLKPIRASFELIAA</sequence>
<dbReference type="AlphaFoldDB" id="A0A915L370"/>
<accession>A0A915L370</accession>
<dbReference type="WBParaSite" id="nRc.2.0.1.t44209-RA">
    <property type="protein sequence ID" value="nRc.2.0.1.t44209-RA"/>
    <property type="gene ID" value="nRc.2.0.1.g44209"/>
</dbReference>